<reference evidence="3" key="1">
    <citation type="journal article" date="2019" name="Int. J. Syst. Evol. Microbiol.">
        <title>The Global Catalogue of Microorganisms (GCM) 10K type strain sequencing project: providing services to taxonomists for standard genome sequencing and annotation.</title>
        <authorList>
            <consortium name="The Broad Institute Genomics Platform"/>
            <consortium name="The Broad Institute Genome Sequencing Center for Infectious Disease"/>
            <person name="Wu L."/>
            <person name="Ma J."/>
        </authorList>
    </citation>
    <scope>NUCLEOTIDE SEQUENCE [LARGE SCALE GENOMIC DNA]</scope>
    <source>
        <strain evidence="3">JCM 4816</strain>
    </source>
</reference>
<comment type="caution">
    <text evidence="2">The sequence shown here is derived from an EMBL/GenBank/DDBJ whole genome shotgun (WGS) entry which is preliminary data.</text>
</comment>
<dbReference type="PANTHER" id="PTHR43649:SF16">
    <property type="entry name" value="SUGAR-BINDING LIPOPROTEIN"/>
    <property type="match status" value="1"/>
</dbReference>
<dbReference type="InterPro" id="IPR006059">
    <property type="entry name" value="SBP"/>
</dbReference>
<proteinExistence type="predicted"/>
<dbReference type="EMBL" id="JBHSQJ010000103">
    <property type="protein sequence ID" value="MFC5910167.1"/>
    <property type="molecule type" value="Genomic_DNA"/>
</dbReference>
<gene>
    <name evidence="2" type="ORF">ACFP3V_23470</name>
</gene>
<keyword evidence="3" id="KW-1185">Reference proteome</keyword>
<evidence type="ECO:0000256" key="1">
    <source>
        <dbReference type="SAM" id="SignalP"/>
    </source>
</evidence>
<dbReference type="RefSeq" id="WP_380586839.1">
    <property type="nucleotide sequence ID" value="NZ_JBHSQJ010000103.1"/>
</dbReference>
<organism evidence="2 3">
    <name type="scientific">Streptacidiphilus monticola</name>
    <dbReference type="NCBI Taxonomy" id="2161674"/>
    <lineage>
        <taxon>Bacteria</taxon>
        <taxon>Bacillati</taxon>
        <taxon>Actinomycetota</taxon>
        <taxon>Actinomycetes</taxon>
        <taxon>Kitasatosporales</taxon>
        <taxon>Streptomycetaceae</taxon>
        <taxon>Streptacidiphilus</taxon>
    </lineage>
</organism>
<sequence length="456" mass="48429">MRRSAALLIAAAVSLTAAACGSSSSSGSGDGKSDAGGKVTISIDCAPPTSRPVQRKQWADDIAAFEKLHPNITVKSIDTFPCETPELFTAALKGGTEANVFYTYFTDKQQVLDAGQAADITQYVTAANLPAKDDILDSVWDTQKSDGKIYGLPRTNYTMGMIINRKLFQQAGLNPDQPPTTWAEVEADAKKIAALGNGIAGYGDYSAGNNGGWHFTAEMYAQGGQMVTPDGKKAAFNNAQGLAVLQNLHKLRFDDGVMGSTQLYKWGDLQKQMAAGKLGMYIAAPDDITYMVQSLGAKYEDFGMGPIPGQDGPGKGTLAGGDDYMFNVKDTPEQIKAGIQLVSYLWLTMGQGQQYNYARAKASGQAVGLPEPQLFQGQTAQQDATLKAASATMSVQAFDPFVKAAVPGVTEPANAQAIYKILDTAMASTLTDPKANLQKLLDTAEQQVNQVLANAQ</sequence>
<dbReference type="PROSITE" id="PS51257">
    <property type="entry name" value="PROKAR_LIPOPROTEIN"/>
    <property type="match status" value="1"/>
</dbReference>
<dbReference type="Gene3D" id="3.40.190.10">
    <property type="entry name" value="Periplasmic binding protein-like II"/>
    <property type="match status" value="1"/>
</dbReference>
<dbReference type="Proteomes" id="UP001596174">
    <property type="component" value="Unassembled WGS sequence"/>
</dbReference>
<dbReference type="InterPro" id="IPR050490">
    <property type="entry name" value="Bact_solute-bd_prot1"/>
</dbReference>
<protein>
    <submittedName>
        <fullName evidence="2">Extracellular solute-binding protein</fullName>
    </submittedName>
</protein>
<evidence type="ECO:0000313" key="3">
    <source>
        <dbReference type="Proteomes" id="UP001596174"/>
    </source>
</evidence>
<accession>A0ABW1G7P5</accession>
<keyword evidence="1" id="KW-0732">Signal</keyword>
<feature type="signal peptide" evidence="1">
    <location>
        <begin position="1"/>
        <end position="19"/>
    </location>
</feature>
<name>A0ABW1G7P5_9ACTN</name>
<feature type="chain" id="PRO_5046242687" evidence="1">
    <location>
        <begin position="20"/>
        <end position="456"/>
    </location>
</feature>
<dbReference type="Pfam" id="PF01547">
    <property type="entry name" value="SBP_bac_1"/>
    <property type="match status" value="1"/>
</dbReference>
<dbReference type="SUPFAM" id="SSF53850">
    <property type="entry name" value="Periplasmic binding protein-like II"/>
    <property type="match status" value="1"/>
</dbReference>
<dbReference type="PANTHER" id="PTHR43649">
    <property type="entry name" value="ARABINOSE-BINDING PROTEIN-RELATED"/>
    <property type="match status" value="1"/>
</dbReference>
<evidence type="ECO:0000313" key="2">
    <source>
        <dbReference type="EMBL" id="MFC5910167.1"/>
    </source>
</evidence>